<feature type="transmembrane region" description="Helical" evidence="12">
    <location>
        <begin position="12"/>
        <end position="33"/>
    </location>
</feature>
<dbReference type="PANTHER" id="PTHR11328">
    <property type="entry name" value="MAJOR FACILITATOR SUPERFAMILY DOMAIN-CONTAINING PROTEIN"/>
    <property type="match status" value="1"/>
</dbReference>
<dbReference type="GO" id="GO:0016740">
    <property type="term" value="F:transferase activity"/>
    <property type="evidence" value="ECO:0007669"/>
    <property type="project" value="UniProtKB-KW"/>
</dbReference>
<dbReference type="Pfam" id="PF13347">
    <property type="entry name" value="MFS_2"/>
    <property type="match status" value="1"/>
</dbReference>
<feature type="transmembrane region" description="Helical" evidence="12">
    <location>
        <begin position="273"/>
        <end position="304"/>
    </location>
</feature>
<dbReference type="PROSITE" id="PS51093">
    <property type="entry name" value="PTS_EIIA_TYPE_1"/>
    <property type="match status" value="1"/>
</dbReference>
<evidence type="ECO:0000256" key="10">
    <source>
        <dbReference type="ARBA" id="ARBA00022989"/>
    </source>
</evidence>
<gene>
    <name evidence="14" type="ORF">FGL85_10075</name>
</gene>
<dbReference type="CDD" id="cd17332">
    <property type="entry name" value="MFS_MelB_like"/>
    <property type="match status" value="1"/>
</dbReference>
<dbReference type="GO" id="GO:0009401">
    <property type="term" value="P:phosphoenolpyruvate-dependent sugar phosphotransferase system"/>
    <property type="evidence" value="ECO:0007669"/>
    <property type="project" value="InterPro"/>
</dbReference>
<evidence type="ECO:0000256" key="5">
    <source>
        <dbReference type="ARBA" id="ARBA00022553"/>
    </source>
</evidence>
<feature type="transmembrane region" description="Helical" evidence="12">
    <location>
        <begin position="200"/>
        <end position="220"/>
    </location>
</feature>
<keyword evidence="6" id="KW-0762">Sugar transport</keyword>
<feature type="transmembrane region" description="Helical" evidence="12">
    <location>
        <begin position="392"/>
        <end position="417"/>
    </location>
</feature>
<reference evidence="14 15" key="1">
    <citation type="submission" date="2019-06" db="EMBL/GenBank/DDBJ databases">
        <title>Genome analyses of bacteria isolated from kimchi.</title>
        <authorList>
            <person name="Lee S."/>
            <person name="Ahn S."/>
            <person name="Roh S."/>
        </authorList>
    </citation>
    <scope>NUCLEOTIDE SEQUENCE [LARGE SCALE GENOMIC DNA]</scope>
    <source>
        <strain evidence="14 15">CBA3630</strain>
    </source>
</reference>
<evidence type="ECO:0000256" key="6">
    <source>
        <dbReference type="ARBA" id="ARBA00022597"/>
    </source>
</evidence>
<dbReference type="NCBIfam" id="TIGR00830">
    <property type="entry name" value="PTBA"/>
    <property type="match status" value="1"/>
</dbReference>
<dbReference type="InterPro" id="IPR001127">
    <property type="entry name" value="PTS_EIIA_1_perm"/>
</dbReference>
<dbReference type="KEGG" id="lpse:FGL85_10075"/>
<organism evidence="14 15">
    <name type="scientific">Leuconostoc pseudomesenteroides</name>
    <dbReference type="NCBI Taxonomy" id="33968"/>
    <lineage>
        <taxon>Bacteria</taxon>
        <taxon>Bacillati</taxon>
        <taxon>Bacillota</taxon>
        <taxon>Bacilli</taxon>
        <taxon>Lactobacillales</taxon>
        <taxon>Lactobacillaceae</taxon>
        <taxon>Leuconostoc</taxon>
    </lineage>
</organism>
<evidence type="ECO:0000256" key="11">
    <source>
        <dbReference type="ARBA" id="ARBA00023136"/>
    </source>
</evidence>
<name>A0A5B8T1H0_LEUPS</name>
<dbReference type="SUPFAM" id="SSF51261">
    <property type="entry name" value="Duplicated hybrid motif"/>
    <property type="match status" value="1"/>
</dbReference>
<keyword evidence="5" id="KW-0597">Phosphoprotein</keyword>
<dbReference type="Gene3D" id="1.20.1250.20">
    <property type="entry name" value="MFS general substrate transporter like domains"/>
    <property type="match status" value="1"/>
</dbReference>
<evidence type="ECO:0000256" key="4">
    <source>
        <dbReference type="ARBA" id="ARBA00022475"/>
    </source>
</evidence>
<evidence type="ECO:0000256" key="7">
    <source>
        <dbReference type="ARBA" id="ARBA00022679"/>
    </source>
</evidence>
<feature type="transmembrane region" description="Helical" evidence="12">
    <location>
        <begin position="316"/>
        <end position="334"/>
    </location>
</feature>
<evidence type="ECO:0000256" key="3">
    <source>
        <dbReference type="ARBA" id="ARBA00022448"/>
    </source>
</evidence>
<evidence type="ECO:0000256" key="12">
    <source>
        <dbReference type="SAM" id="Phobius"/>
    </source>
</evidence>
<dbReference type="CDD" id="cd00210">
    <property type="entry name" value="PTS_IIA_glc"/>
    <property type="match status" value="1"/>
</dbReference>
<keyword evidence="11 12" id="KW-0472">Membrane</keyword>
<feature type="transmembrane region" description="Helical" evidence="12">
    <location>
        <begin position="119"/>
        <end position="138"/>
    </location>
</feature>
<dbReference type="PROSITE" id="PS00872">
    <property type="entry name" value="NA_GALACTOSIDE_SYMP"/>
    <property type="match status" value="1"/>
</dbReference>
<dbReference type="PANTHER" id="PTHR11328:SF36">
    <property type="entry name" value="MELIBIOSE PERMEASE"/>
    <property type="match status" value="1"/>
</dbReference>
<feature type="transmembrane region" description="Helical" evidence="12">
    <location>
        <begin position="53"/>
        <end position="70"/>
    </location>
</feature>
<keyword evidence="3" id="KW-0813">Transport</keyword>
<comment type="similarity">
    <text evidence="2">In the N-terminal section; belongs to the sodium:galactoside symporter (TC 2.A.2) family.</text>
</comment>
<dbReference type="AlphaFoldDB" id="A0A5B8T1H0"/>
<keyword evidence="10 12" id="KW-1133">Transmembrane helix</keyword>
<dbReference type="Pfam" id="PF00358">
    <property type="entry name" value="PTS_EIIA_1"/>
    <property type="match status" value="1"/>
</dbReference>
<protein>
    <submittedName>
        <fullName evidence="14">Lactose permease</fullName>
    </submittedName>
</protein>
<sequence length="643" mass="69967">MKSNKQSMTSRVSYAFGAFGNDMFFATLSTYFIMFVTTHLFNSGNAAQNDKMISYITLIIFLLRFVELAIDPFIGNAIDNTSTRWGKFKPWVVVGGTVGSIALIVLFTNMGGLNKSNPLLYLIIFGFIYIIMDIFYSFKDIGFWSMIPALTFDSREREKTATFARIGSTIGGNLVGVVVMPLVLFFSLNSNGGTGDTRGWFWFAVIVATIAWLSAVAVGIGTKEVDSDLRKNKEKTTFKKVLHILTHNDQLMWIALSYGLYTTGVTLVNSLELYYFTFILGNSSAFSIFASLNIVTGLLSVSLFPKLADKLNRRNLFFWCILTMIIALVLFVFAGQSLPMVLIAAVLFAIPQPLVFLVVLMTISDSVEYGQLKLGHRDESLTLSVRPLLDKLAGAISNGVVGLTAVAAGMTTGATAASVSASGQVTFKLIMFGLPIVIILIGTYVFYRKVTLTEKKHAEIVDQLERTWGKQLADDSASPVTTSTKIEAGAHDYNAPIAGELVDLASVNDPIFANGALGQGFAIKPSDGRVYAPFDGTVRIAFSTRHAVGLVSDTGVVTLIHIGIGTVAMQGTGFVTYFERGQHVKRGDLLIEFWDKAIKDAGYDDTVIVTITNSSADDTLTLKKPLGSLVDKDDVILTLENNG</sequence>
<keyword evidence="4" id="KW-1003">Cell membrane</keyword>
<dbReference type="InterPro" id="IPR011055">
    <property type="entry name" value="Dup_hybrid_motif"/>
</dbReference>
<dbReference type="SUPFAM" id="SSF103473">
    <property type="entry name" value="MFS general substrate transporter"/>
    <property type="match status" value="1"/>
</dbReference>
<feature type="domain" description="PTS EIIA type-1" evidence="13">
    <location>
        <begin position="509"/>
        <end position="613"/>
    </location>
</feature>
<keyword evidence="8 12" id="KW-0812">Transmembrane</keyword>
<evidence type="ECO:0000256" key="8">
    <source>
        <dbReference type="ARBA" id="ARBA00022692"/>
    </source>
</evidence>
<evidence type="ECO:0000256" key="9">
    <source>
        <dbReference type="ARBA" id="ARBA00022847"/>
    </source>
</evidence>
<dbReference type="InterPro" id="IPR036259">
    <property type="entry name" value="MFS_trans_sf"/>
</dbReference>
<evidence type="ECO:0000256" key="1">
    <source>
        <dbReference type="ARBA" id="ARBA00004651"/>
    </source>
</evidence>
<feature type="transmembrane region" description="Helical" evidence="12">
    <location>
        <begin position="340"/>
        <end position="363"/>
    </location>
</feature>
<evidence type="ECO:0000256" key="2">
    <source>
        <dbReference type="ARBA" id="ARBA00007724"/>
    </source>
</evidence>
<proteinExistence type="inferred from homology"/>
<dbReference type="EMBL" id="CP042383">
    <property type="protein sequence ID" value="QEA42826.1"/>
    <property type="molecule type" value="Genomic_DNA"/>
</dbReference>
<dbReference type="GO" id="GO:0006814">
    <property type="term" value="P:sodium ion transport"/>
    <property type="evidence" value="ECO:0007669"/>
    <property type="project" value="InterPro"/>
</dbReference>
<evidence type="ECO:0000313" key="15">
    <source>
        <dbReference type="Proteomes" id="UP000321296"/>
    </source>
</evidence>
<feature type="transmembrane region" description="Helical" evidence="12">
    <location>
        <begin position="91"/>
        <end position="113"/>
    </location>
</feature>
<keyword evidence="7" id="KW-0808">Transferase</keyword>
<feature type="transmembrane region" description="Helical" evidence="12">
    <location>
        <begin position="163"/>
        <end position="188"/>
    </location>
</feature>
<dbReference type="GO" id="GO:0015293">
    <property type="term" value="F:symporter activity"/>
    <property type="evidence" value="ECO:0007669"/>
    <property type="project" value="UniProtKB-KW"/>
</dbReference>
<keyword evidence="9" id="KW-0769">Symport</keyword>
<dbReference type="NCBIfam" id="TIGR00792">
    <property type="entry name" value="gph"/>
    <property type="match status" value="1"/>
</dbReference>
<dbReference type="InterPro" id="IPR001927">
    <property type="entry name" value="Na/Gal_symport"/>
</dbReference>
<comment type="subcellular location">
    <subcellularLocation>
        <location evidence="1">Cell membrane</location>
        <topology evidence="1">Multi-pass membrane protein</topology>
    </subcellularLocation>
</comment>
<dbReference type="RefSeq" id="WP_147651903.1">
    <property type="nucleotide sequence ID" value="NZ_CP042383.1"/>
</dbReference>
<dbReference type="GO" id="GO:0005886">
    <property type="term" value="C:plasma membrane"/>
    <property type="evidence" value="ECO:0007669"/>
    <property type="project" value="UniProtKB-SubCell"/>
</dbReference>
<feature type="transmembrane region" description="Helical" evidence="12">
    <location>
        <begin position="429"/>
        <end position="447"/>
    </location>
</feature>
<dbReference type="InterPro" id="IPR018043">
    <property type="entry name" value="Na/Gal_symport_CS"/>
</dbReference>
<dbReference type="Proteomes" id="UP000321296">
    <property type="component" value="Chromosome"/>
</dbReference>
<accession>A0A5B8T1H0</accession>
<dbReference type="Gene3D" id="2.70.70.10">
    <property type="entry name" value="Glucose Permease (Domain IIA)"/>
    <property type="match status" value="1"/>
</dbReference>
<evidence type="ECO:0000259" key="13">
    <source>
        <dbReference type="PROSITE" id="PS51093"/>
    </source>
</evidence>
<evidence type="ECO:0000313" key="14">
    <source>
        <dbReference type="EMBL" id="QEA42826.1"/>
    </source>
</evidence>
<dbReference type="InterPro" id="IPR039672">
    <property type="entry name" value="MFS_2"/>
</dbReference>